<keyword evidence="3" id="KW-1185">Reference proteome</keyword>
<keyword evidence="1" id="KW-0812">Transmembrane</keyword>
<gene>
    <name evidence="2" type="ORF">HQN59_13685</name>
</gene>
<protein>
    <submittedName>
        <fullName evidence="2">Uncharacterized protein</fullName>
    </submittedName>
</protein>
<name>A0A7Y6NP76_9BURK</name>
<keyword evidence="1" id="KW-0472">Membrane</keyword>
<feature type="transmembrane region" description="Helical" evidence="1">
    <location>
        <begin position="31"/>
        <end position="49"/>
    </location>
</feature>
<dbReference type="RefSeq" id="WP_176069671.1">
    <property type="nucleotide sequence ID" value="NZ_JABWMJ010000006.1"/>
</dbReference>
<accession>A0A7Y6NP76</accession>
<evidence type="ECO:0000313" key="3">
    <source>
        <dbReference type="Proteomes" id="UP000529637"/>
    </source>
</evidence>
<proteinExistence type="predicted"/>
<dbReference type="Proteomes" id="UP000529637">
    <property type="component" value="Unassembled WGS sequence"/>
</dbReference>
<sequence length="222" mass="22698">MSMPLIRASFCIAAFAGAASLLVGDPWRAKLGVIAALAGLVALAGWRFGRRLVAEPLPEPAEPLPPLALDAAALADAEARVRDAARGGEGFEGALHGVAAALKGELGAGASRVFAVDRTSGRLLLAEMFAEQPGFRARARALSPTDTALQDALDGVPPAEAAPALALVVTREGSAVALLELADIGLDVERAPRDRLLATARAALEAALPRMARPRALGVVPA</sequence>
<dbReference type="AlphaFoldDB" id="A0A7Y6NP76"/>
<evidence type="ECO:0000256" key="1">
    <source>
        <dbReference type="SAM" id="Phobius"/>
    </source>
</evidence>
<comment type="caution">
    <text evidence="2">The sequence shown here is derived from an EMBL/GenBank/DDBJ whole genome shotgun (WGS) entry which is preliminary data.</text>
</comment>
<reference evidence="2 3" key="1">
    <citation type="submission" date="2020-06" db="EMBL/GenBank/DDBJ databases">
        <title>Schlegella sp. ID0723 isolated from air conditioner.</title>
        <authorList>
            <person name="Kim D.Y."/>
            <person name="Kim D.-U."/>
        </authorList>
    </citation>
    <scope>NUCLEOTIDE SEQUENCE [LARGE SCALE GENOMIC DNA]</scope>
    <source>
        <strain evidence="2 3">ID0723</strain>
    </source>
</reference>
<evidence type="ECO:0000313" key="2">
    <source>
        <dbReference type="EMBL" id="NUZ06811.1"/>
    </source>
</evidence>
<keyword evidence="1" id="KW-1133">Transmembrane helix</keyword>
<organism evidence="2 3">
    <name type="scientific">Piscinibacter koreensis</name>
    <dbReference type="NCBI Taxonomy" id="2742824"/>
    <lineage>
        <taxon>Bacteria</taxon>
        <taxon>Pseudomonadati</taxon>
        <taxon>Pseudomonadota</taxon>
        <taxon>Betaproteobacteria</taxon>
        <taxon>Burkholderiales</taxon>
        <taxon>Sphaerotilaceae</taxon>
        <taxon>Piscinibacter</taxon>
    </lineage>
</organism>
<dbReference type="EMBL" id="JABWMJ010000006">
    <property type="protein sequence ID" value="NUZ06811.1"/>
    <property type="molecule type" value="Genomic_DNA"/>
</dbReference>